<dbReference type="Gene3D" id="3.40.1370.10">
    <property type="match status" value="1"/>
</dbReference>
<dbReference type="Proteomes" id="UP000824070">
    <property type="component" value="Unassembled WGS sequence"/>
</dbReference>
<feature type="compositionally biased region" description="Basic residues" evidence="7">
    <location>
        <begin position="54"/>
        <end position="75"/>
    </location>
</feature>
<dbReference type="InterPro" id="IPR013005">
    <property type="entry name" value="Ribosomal_uL4-like"/>
</dbReference>
<evidence type="ECO:0000313" key="9">
    <source>
        <dbReference type="Proteomes" id="UP000824070"/>
    </source>
</evidence>
<dbReference type="NCBIfam" id="TIGR03953">
    <property type="entry name" value="rplD_bact"/>
    <property type="match status" value="1"/>
</dbReference>
<dbReference type="AlphaFoldDB" id="A0A9D1LNC0"/>
<dbReference type="EMBL" id="DVMV01000014">
    <property type="protein sequence ID" value="HIU45026.1"/>
    <property type="molecule type" value="Genomic_DNA"/>
</dbReference>
<dbReference type="GO" id="GO:0003735">
    <property type="term" value="F:structural constituent of ribosome"/>
    <property type="evidence" value="ECO:0007669"/>
    <property type="project" value="InterPro"/>
</dbReference>
<dbReference type="GO" id="GO:0005840">
    <property type="term" value="C:ribosome"/>
    <property type="evidence" value="ECO:0007669"/>
    <property type="project" value="UniProtKB-KW"/>
</dbReference>
<comment type="caution">
    <text evidence="8">The sequence shown here is derived from an EMBL/GenBank/DDBJ whole genome shotgun (WGS) entry which is preliminary data.</text>
</comment>
<comment type="subunit">
    <text evidence="2 6">Part of the 50S ribosomal subunit.</text>
</comment>
<keyword evidence="4 6" id="KW-0687">Ribonucleoprotein</keyword>
<dbReference type="Pfam" id="PF00573">
    <property type="entry name" value="Ribosomal_L4"/>
    <property type="match status" value="1"/>
</dbReference>
<dbReference type="InterPro" id="IPR023574">
    <property type="entry name" value="Ribosomal_uL4_dom_sf"/>
</dbReference>
<dbReference type="PANTHER" id="PTHR10746:SF6">
    <property type="entry name" value="LARGE RIBOSOMAL SUBUNIT PROTEIN UL4M"/>
    <property type="match status" value="1"/>
</dbReference>
<evidence type="ECO:0000256" key="5">
    <source>
        <dbReference type="ARBA" id="ARBA00035244"/>
    </source>
</evidence>
<evidence type="ECO:0000256" key="2">
    <source>
        <dbReference type="ARBA" id="ARBA00011838"/>
    </source>
</evidence>
<evidence type="ECO:0000256" key="1">
    <source>
        <dbReference type="ARBA" id="ARBA00010528"/>
    </source>
</evidence>
<gene>
    <name evidence="6 8" type="primary">rplD</name>
    <name evidence="8" type="ORF">IAC52_01875</name>
</gene>
<keyword evidence="3 6" id="KW-0689">Ribosomal protein</keyword>
<reference evidence="8" key="2">
    <citation type="journal article" date="2021" name="PeerJ">
        <title>Extensive microbial diversity within the chicken gut microbiome revealed by metagenomics and culture.</title>
        <authorList>
            <person name="Gilroy R."/>
            <person name="Ravi A."/>
            <person name="Getino M."/>
            <person name="Pursley I."/>
            <person name="Horton D.L."/>
            <person name="Alikhan N.F."/>
            <person name="Baker D."/>
            <person name="Gharbi K."/>
            <person name="Hall N."/>
            <person name="Watson M."/>
            <person name="Adriaenssens E.M."/>
            <person name="Foster-Nyarko E."/>
            <person name="Jarju S."/>
            <person name="Secka A."/>
            <person name="Antonio M."/>
            <person name="Oren A."/>
            <person name="Chaudhuri R.R."/>
            <person name="La Ragione R."/>
            <person name="Hildebrand F."/>
            <person name="Pallen M.J."/>
        </authorList>
    </citation>
    <scope>NUCLEOTIDE SEQUENCE</scope>
    <source>
        <strain evidence="8">ChiGjej1B1-22543</strain>
    </source>
</reference>
<protein>
    <recommendedName>
        <fullName evidence="5 6">Large ribosomal subunit protein uL4</fullName>
    </recommendedName>
</protein>
<keyword evidence="6" id="KW-0694">RNA-binding</keyword>
<evidence type="ECO:0000256" key="7">
    <source>
        <dbReference type="SAM" id="MobiDB-lite"/>
    </source>
</evidence>
<organism evidence="8 9">
    <name type="scientific">Candidatus Alloenteromonas pullicola</name>
    <dbReference type="NCBI Taxonomy" id="2840784"/>
    <lineage>
        <taxon>Bacteria</taxon>
        <taxon>Bacillati</taxon>
        <taxon>Bacillota</taxon>
        <taxon>Bacillota incertae sedis</taxon>
        <taxon>Candidatus Alloenteromonas</taxon>
    </lineage>
</organism>
<proteinExistence type="inferred from homology"/>
<evidence type="ECO:0000256" key="6">
    <source>
        <dbReference type="HAMAP-Rule" id="MF_01328"/>
    </source>
</evidence>
<evidence type="ECO:0000313" key="8">
    <source>
        <dbReference type="EMBL" id="HIU45026.1"/>
    </source>
</evidence>
<dbReference type="PANTHER" id="PTHR10746">
    <property type="entry name" value="50S RIBOSOMAL PROTEIN L4"/>
    <property type="match status" value="1"/>
</dbReference>
<feature type="region of interest" description="Disordered" evidence="7">
    <location>
        <begin position="53"/>
        <end position="79"/>
    </location>
</feature>
<dbReference type="SUPFAM" id="SSF52166">
    <property type="entry name" value="Ribosomal protein L4"/>
    <property type="match status" value="1"/>
</dbReference>
<accession>A0A9D1LNC0</accession>
<dbReference type="GO" id="GO:1990904">
    <property type="term" value="C:ribonucleoprotein complex"/>
    <property type="evidence" value="ECO:0007669"/>
    <property type="project" value="UniProtKB-KW"/>
</dbReference>
<dbReference type="HAMAP" id="MF_01328_B">
    <property type="entry name" value="Ribosomal_uL4_B"/>
    <property type="match status" value="1"/>
</dbReference>
<dbReference type="GO" id="GO:0019843">
    <property type="term" value="F:rRNA binding"/>
    <property type="evidence" value="ECO:0007669"/>
    <property type="project" value="UniProtKB-UniRule"/>
</dbReference>
<keyword evidence="6" id="KW-0699">rRNA-binding</keyword>
<comment type="function">
    <text evidence="6">One of the primary rRNA binding proteins, this protein initially binds near the 5'-end of the 23S rRNA. It is important during the early stages of 50S assembly. It makes multiple contacts with different domains of the 23S rRNA in the assembled 50S subunit and ribosome.</text>
</comment>
<reference evidence="8" key="1">
    <citation type="submission" date="2020-10" db="EMBL/GenBank/DDBJ databases">
        <authorList>
            <person name="Gilroy R."/>
        </authorList>
    </citation>
    <scope>NUCLEOTIDE SEQUENCE</scope>
    <source>
        <strain evidence="8">ChiGjej1B1-22543</strain>
    </source>
</reference>
<comment type="similarity">
    <text evidence="1 6">Belongs to the universal ribosomal protein uL4 family.</text>
</comment>
<comment type="function">
    <text evidence="6">Forms part of the polypeptide exit tunnel.</text>
</comment>
<evidence type="ECO:0000256" key="4">
    <source>
        <dbReference type="ARBA" id="ARBA00023274"/>
    </source>
</evidence>
<name>A0A9D1LNC0_9FIRM</name>
<evidence type="ECO:0000256" key="3">
    <source>
        <dbReference type="ARBA" id="ARBA00022980"/>
    </source>
</evidence>
<sequence>MAEKKLSLKVVNLKGEDAGEIEVSASVFAVKSNPQVIKDAVTVYQANLRQATAKTKKRHEVHGTNKKPWRQKGTGRARAGDCKSPIWVGGGTVFGPDGMQNYKLSQNKKAHSLALRGVLSEKVGHGLIVVDSLALDKASTKDFVTALKAIKAEGKTLVVVGEGNDNLVLSARNIGSVELAETWNISVYDVLNCDNLVVSKDDIKKIEEALK</sequence>
<dbReference type="InterPro" id="IPR002136">
    <property type="entry name" value="Ribosomal_uL4"/>
</dbReference>
<dbReference type="GO" id="GO:0006412">
    <property type="term" value="P:translation"/>
    <property type="evidence" value="ECO:0007669"/>
    <property type="project" value="UniProtKB-UniRule"/>
</dbReference>